<organism evidence="2 3">
    <name type="scientific">Pseudomonas fluorescens LMG 5329</name>
    <dbReference type="NCBI Taxonomy" id="1324332"/>
    <lineage>
        <taxon>Bacteria</taxon>
        <taxon>Pseudomonadati</taxon>
        <taxon>Pseudomonadota</taxon>
        <taxon>Gammaproteobacteria</taxon>
        <taxon>Pseudomonadales</taxon>
        <taxon>Pseudomonadaceae</taxon>
        <taxon>Pseudomonas</taxon>
    </lineage>
</organism>
<name>A0A0A1Z9E4_PSEFL</name>
<dbReference type="AlphaFoldDB" id="A0A0A1Z9E4"/>
<dbReference type="RefSeq" id="WP_038842460.1">
    <property type="nucleotide sequence ID" value="NZ_ASGY01000017.1"/>
</dbReference>
<evidence type="ECO:0000313" key="3">
    <source>
        <dbReference type="Proteomes" id="UP000030060"/>
    </source>
</evidence>
<proteinExistence type="predicted"/>
<dbReference type="OrthoDB" id="6977035at2"/>
<evidence type="ECO:0008006" key="4">
    <source>
        <dbReference type="Google" id="ProtNLM"/>
    </source>
</evidence>
<dbReference type="PROSITE" id="PS51257">
    <property type="entry name" value="PROKAR_LIPOPROTEIN"/>
    <property type="match status" value="1"/>
</dbReference>
<evidence type="ECO:0000313" key="2">
    <source>
        <dbReference type="EMBL" id="KGE69641.1"/>
    </source>
</evidence>
<comment type="caution">
    <text evidence="2">The sequence shown here is derived from an EMBL/GenBank/DDBJ whole genome shotgun (WGS) entry which is preliminary data.</text>
</comment>
<accession>A0A0A1Z9E4</accession>
<gene>
    <name evidence="2" type="ORF">K814_0102010</name>
</gene>
<keyword evidence="1" id="KW-0732">Signal</keyword>
<feature type="chain" id="PRO_5001985503" description="Lipoprotein" evidence="1">
    <location>
        <begin position="24"/>
        <end position="203"/>
    </location>
</feature>
<sequence length="203" mass="21802">MLKTLLRATALVAALSMTGCVSYTVTGPIGAPLHPASTSSPRSAQVADVTVTATDVNEANKTAISRSLTAQINQYVRTAGYFKQVTEYPVRLGEHDVTLKFNMTSLKGHRAPHPAYVPGALLTLTIWIWVNGPIYVDSFDVAGDLVIVDRNGKELASAKESIKFEHNVGLYSGQYWAPSMGGQQLTKLVTQLLDTATANLAKP</sequence>
<dbReference type="EMBL" id="ASGY01000017">
    <property type="protein sequence ID" value="KGE69641.1"/>
    <property type="molecule type" value="Genomic_DNA"/>
</dbReference>
<protein>
    <recommendedName>
        <fullName evidence="4">Lipoprotein</fullName>
    </recommendedName>
</protein>
<feature type="signal peptide" evidence="1">
    <location>
        <begin position="1"/>
        <end position="23"/>
    </location>
</feature>
<reference evidence="2 3" key="1">
    <citation type="journal article" date="2013" name="Genome Announc.">
        <title>Draft Genome Sequence of Pseudomonas fluorescens LMG 5329, a White Line-Inducing Principle-Producing Bioindicator for the Mushroom Pathogen Pseudomonas tolaasii.</title>
        <authorList>
            <person name="Ghequire M.G."/>
            <person name="Rokni-Zadeh H."/>
            <person name="Zarrineh P."/>
            <person name="De Mot R."/>
        </authorList>
    </citation>
    <scope>NUCLEOTIDE SEQUENCE [LARGE SCALE GENOMIC DNA]</scope>
    <source>
        <strain evidence="2 3">LMG 5329</strain>
    </source>
</reference>
<evidence type="ECO:0000256" key="1">
    <source>
        <dbReference type="SAM" id="SignalP"/>
    </source>
</evidence>
<dbReference type="Proteomes" id="UP000030060">
    <property type="component" value="Unassembled WGS sequence"/>
</dbReference>